<proteinExistence type="predicted"/>
<dbReference type="InterPro" id="IPR021309">
    <property type="entry name" value="YgaP-like_TM"/>
</dbReference>
<dbReference type="EMBL" id="JBBPCC010000019">
    <property type="protein sequence ID" value="MEK8131233.1"/>
    <property type="molecule type" value="Genomic_DNA"/>
</dbReference>
<gene>
    <name evidence="3" type="ORF">WMW72_25325</name>
</gene>
<keyword evidence="1" id="KW-1133">Transmembrane helix</keyword>
<evidence type="ECO:0000313" key="4">
    <source>
        <dbReference type="Proteomes" id="UP001469365"/>
    </source>
</evidence>
<feature type="transmembrane region" description="Helical" evidence="1">
    <location>
        <begin position="20"/>
        <end position="46"/>
    </location>
</feature>
<evidence type="ECO:0000313" key="3">
    <source>
        <dbReference type="EMBL" id="MEK8131233.1"/>
    </source>
</evidence>
<dbReference type="Pfam" id="PF11127">
    <property type="entry name" value="YgaP-like_TM"/>
    <property type="match status" value="1"/>
</dbReference>
<feature type="domain" description="Inner membrane protein YgaP-like transmembrane" evidence="2">
    <location>
        <begin position="1"/>
        <end position="62"/>
    </location>
</feature>
<organism evidence="3 4">
    <name type="scientific">Paenibacillus filicis</name>
    <dbReference type="NCBI Taxonomy" id="669464"/>
    <lineage>
        <taxon>Bacteria</taxon>
        <taxon>Bacillati</taxon>
        <taxon>Bacillota</taxon>
        <taxon>Bacilli</taxon>
        <taxon>Bacillales</taxon>
        <taxon>Paenibacillaceae</taxon>
        <taxon>Paenibacillus</taxon>
    </lineage>
</organism>
<sequence>MNPNVGGADRVIRVVLGLGFLSLFILLPGLWKLAGLPGFILLFTALTRRCQINRLLGINSCRISGKR</sequence>
<dbReference type="Proteomes" id="UP001469365">
    <property type="component" value="Unassembled WGS sequence"/>
</dbReference>
<accession>A0ABU9DU19</accession>
<keyword evidence="1" id="KW-0812">Transmembrane</keyword>
<keyword evidence="1" id="KW-0472">Membrane</keyword>
<evidence type="ECO:0000256" key="1">
    <source>
        <dbReference type="SAM" id="Phobius"/>
    </source>
</evidence>
<reference evidence="3 4" key="1">
    <citation type="submission" date="2024-04" db="EMBL/GenBank/DDBJ databases">
        <title>draft genome sequnece of Paenibacillus filicis.</title>
        <authorList>
            <person name="Kim D.-U."/>
        </authorList>
    </citation>
    <scope>NUCLEOTIDE SEQUENCE [LARGE SCALE GENOMIC DNA]</scope>
    <source>
        <strain evidence="3 4">KACC14197</strain>
    </source>
</reference>
<evidence type="ECO:0000259" key="2">
    <source>
        <dbReference type="Pfam" id="PF11127"/>
    </source>
</evidence>
<name>A0ABU9DU19_9BACL</name>
<dbReference type="RefSeq" id="WP_341418361.1">
    <property type="nucleotide sequence ID" value="NZ_JBBPCC010000019.1"/>
</dbReference>
<keyword evidence="4" id="KW-1185">Reference proteome</keyword>
<protein>
    <submittedName>
        <fullName evidence="3">DUF2892 domain-containing protein</fullName>
    </submittedName>
</protein>
<comment type="caution">
    <text evidence="3">The sequence shown here is derived from an EMBL/GenBank/DDBJ whole genome shotgun (WGS) entry which is preliminary data.</text>
</comment>